<gene>
    <name evidence="1" type="ORF">TRITD_6Av1G035520</name>
</gene>
<dbReference type="Proteomes" id="UP000324705">
    <property type="component" value="Chromosome 6A"/>
</dbReference>
<proteinExistence type="predicted"/>
<dbReference type="AlphaFoldDB" id="A0A9R0XV44"/>
<evidence type="ECO:0000313" key="1">
    <source>
        <dbReference type="EMBL" id="VAI43622.1"/>
    </source>
</evidence>
<name>A0A9R0XV44_TRITD</name>
<accession>A0A9R0XV44</accession>
<dbReference type="PANTHER" id="PTHR33085:SF147">
    <property type="match status" value="1"/>
</dbReference>
<organism evidence="1 2">
    <name type="scientific">Triticum turgidum subsp. durum</name>
    <name type="common">Durum wheat</name>
    <name type="synonym">Triticum durum</name>
    <dbReference type="NCBI Taxonomy" id="4567"/>
    <lineage>
        <taxon>Eukaryota</taxon>
        <taxon>Viridiplantae</taxon>
        <taxon>Streptophyta</taxon>
        <taxon>Embryophyta</taxon>
        <taxon>Tracheophyta</taxon>
        <taxon>Spermatophyta</taxon>
        <taxon>Magnoliopsida</taxon>
        <taxon>Liliopsida</taxon>
        <taxon>Poales</taxon>
        <taxon>Poaceae</taxon>
        <taxon>BOP clade</taxon>
        <taxon>Pooideae</taxon>
        <taxon>Triticodae</taxon>
        <taxon>Triticeae</taxon>
        <taxon>Triticinae</taxon>
        <taxon>Triticum</taxon>
    </lineage>
</organism>
<sequence>MSRRFLYMAVENLCASPVSHTLHRINPSRLFYPKEANTRAKTEVAAADAVKARLPPPSMTFSSPDVDNVVETDFALIGRSKDKIVALHRAHFDDTKYYRVTTQGSAVLYDDAPHSFRALPDITATLPHGEVAPVAVGDDLYFIHSTRFAPNDKDRYVHAFIRDPAGDGGWHWHSFPPPPVEGGAAGAYAVVDRSHIWASTRGHGTYSMDTATGVWSKASDSPLPFMGRAEYAPELGLWFGWDRGLLCAWDLKSAGAGAAPMELWEGFTLPRGSYVRSQYLVHLGDGGRFCVAKLFEMIKPPPASCCARCYYDNCPPEIGFAVLTGVEVERCDSGELRMIKHRSRKYSLGETRISHAVL</sequence>
<dbReference type="PANTHER" id="PTHR33085">
    <property type="entry name" value="OS12G0113100 PROTEIN-RELATED"/>
    <property type="match status" value="1"/>
</dbReference>
<dbReference type="Gramene" id="TRITD6Av1G035520.1">
    <property type="protein sequence ID" value="TRITD6Av1G035520.1"/>
    <property type="gene ID" value="TRITD6Av1G035520"/>
</dbReference>
<dbReference type="EMBL" id="LT934121">
    <property type="protein sequence ID" value="VAI43622.1"/>
    <property type="molecule type" value="Genomic_DNA"/>
</dbReference>
<evidence type="ECO:0000313" key="2">
    <source>
        <dbReference type="Proteomes" id="UP000324705"/>
    </source>
</evidence>
<keyword evidence="2" id="KW-1185">Reference proteome</keyword>
<reference evidence="1 2" key="1">
    <citation type="submission" date="2017-09" db="EMBL/GenBank/DDBJ databases">
        <authorList>
            <consortium name="International Durum Wheat Genome Sequencing Consortium (IDWGSC)"/>
            <person name="Milanesi L."/>
        </authorList>
    </citation>
    <scope>NUCLEOTIDE SEQUENCE [LARGE SCALE GENOMIC DNA]</scope>
    <source>
        <strain evidence="2">cv. Svevo</strain>
    </source>
</reference>
<dbReference type="Pfam" id="PF07893">
    <property type="entry name" value="DUF1668"/>
    <property type="match status" value="1"/>
</dbReference>
<dbReference type="InterPro" id="IPR012871">
    <property type="entry name" value="DUF1668_ORYSA"/>
</dbReference>
<protein>
    <submittedName>
        <fullName evidence="1">Uncharacterized protein</fullName>
    </submittedName>
</protein>